<comment type="caution">
    <text evidence="2">The sequence shown here is derived from an EMBL/GenBank/DDBJ whole genome shotgun (WGS) entry which is preliminary data.</text>
</comment>
<keyword evidence="3" id="KW-1185">Reference proteome</keyword>
<name>A0ABP9IZU3_9ACTN</name>
<sequence>MFSGDLAVSKGKDQGVPGRTVRAVTGRQPRFVRKGLNMINRLKRAAALGAATVALATGAVVGMVGTASAAPQNHRTPAASHHCQEERGQWARHWQPAFRDRHHRWHPGHWTRVWRPVHRDCHR</sequence>
<evidence type="ECO:0000313" key="2">
    <source>
        <dbReference type="EMBL" id="GAA5014867.1"/>
    </source>
</evidence>
<keyword evidence="1" id="KW-1133">Transmembrane helix</keyword>
<organism evidence="2 3">
    <name type="scientific">Streptomyces siamensis</name>
    <dbReference type="NCBI Taxonomy" id="1274986"/>
    <lineage>
        <taxon>Bacteria</taxon>
        <taxon>Bacillati</taxon>
        <taxon>Actinomycetota</taxon>
        <taxon>Actinomycetes</taxon>
        <taxon>Kitasatosporales</taxon>
        <taxon>Streptomycetaceae</taxon>
        <taxon>Streptomyces</taxon>
    </lineage>
</organism>
<feature type="transmembrane region" description="Helical" evidence="1">
    <location>
        <begin position="45"/>
        <end position="65"/>
    </location>
</feature>
<keyword evidence="1" id="KW-0472">Membrane</keyword>
<proteinExistence type="predicted"/>
<reference evidence="3" key="1">
    <citation type="journal article" date="2019" name="Int. J. Syst. Evol. Microbiol.">
        <title>The Global Catalogue of Microorganisms (GCM) 10K type strain sequencing project: providing services to taxonomists for standard genome sequencing and annotation.</title>
        <authorList>
            <consortium name="The Broad Institute Genomics Platform"/>
            <consortium name="The Broad Institute Genome Sequencing Center for Infectious Disease"/>
            <person name="Wu L."/>
            <person name="Ma J."/>
        </authorList>
    </citation>
    <scope>NUCLEOTIDE SEQUENCE [LARGE SCALE GENOMIC DNA]</scope>
    <source>
        <strain evidence="3">JCM 18409</strain>
    </source>
</reference>
<dbReference type="Proteomes" id="UP001501759">
    <property type="component" value="Unassembled WGS sequence"/>
</dbReference>
<accession>A0ABP9IZU3</accession>
<evidence type="ECO:0000313" key="3">
    <source>
        <dbReference type="Proteomes" id="UP001501759"/>
    </source>
</evidence>
<evidence type="ECO:0000256" key="1">
    <source>
        <dbReference type="SAM" id="Phobius"/>
    </source>
</evidence>
<protein>
    <submittedName>
        <fullName evidence="2">Uncharacterized protein</fullName>
    </submittedName>
</protein>
<gene>
    <name evidence="2" type="ORF">GCM10023335_39070</name>
</gene>
<keyword evidence="1" id="KW-0812">Transmembrane</keyword>
<dbReference type="EMBL" id="BAABKB010000013">
    <property type="protein sequence ID" value="GAA5014867.1"/>
    <property type="molecule type" value="Genomic_DNA"/>
</dbReference>